<dbReference type="InterPro" id="IPR050925">
    <property type="entry name" value="Rhomboid_protease_S54"/>
</dbReference>
<reference evidence="9" key="1">
    <citation type="submission" date="2020-10" db="EMBL/GenBank/DDBJ databases">
        <authorList>
            <person name="Castelo-Branco R."/>
            <person name="Eusebio N."/>
            <person name="Adriana R."/>
            <person name="Vieira A."/>
            <person name="Brugerolle De Fraissinette N."/>
            <person name="Rezende De Castro R."/>
            <person name="Schneider M.P."/>
            <person name="Vasconcelos V."/>
            <person name="Leao P.N."/>
        </authorList>
    </citation>
    <scope>NUCLEOTIDE SEQUENCE</scope>
    <source>
        <strain evidence="9">LEGE 07157</strain>
    </source>
</reference>
<dbReference type="Pfam" id="PF01694">
    <property type="entry name" value="Rhomboid"/>
    <property type="match status" value="1"/>
</dbReference>
<dbReference type="GO" id="GO:0004252">
    <property type="term" value="F:serine-type endopeptidase activity"/>
    <property type="evidence" value="ECO:0007669"/>
    <property type="project" value="InterPro"/>
</dbReference>
<dbReference type="GO" id="GO:0016020">
    <property type="term" value="C:membrane"/>
    <property type="evidence" value="ECO:0007669"/>
    <property type="project" value="UniProtKB-SubCell"/>
</dbReference>
<keyword evidence="10" id="KW-1185">Reference proteome</keyword>
<keyword evidence="4" id="KW-0378">Hydrolase</keyword>
<comment type="subcellular location">
    <subcellularLocation>
        <location evidence="1">Membrane</location>
        <topology evidence="1">Multi-pass membrane protein</topology>
    </subcellularLocation>
</comment>
<keyword evidence="3 7" id="KW-0812">Transmembrane</keyword>
<feature type="transmembrane region" description="Helical" evidence="7">
    <location>
        <begin position="498"/>
        <end position="516"/>
    </location>
</feature>
<accession>A0A8J7ISY1</accession>
<organism evidence="9 10">
    <name type="scientific">Lusitaniella coriacea LEGE 07157</name>
    <dbReference type="NCBI Taxonomy" id="945747"/>
    <lineage>
        <taxon>Bacteria</taxon>
        <taxon>Bacillati</taxon>
        <taxon>Cyanobacteriota</taxon>
        <taxon>Cyanophyceae</taxon>
        <taxon>Spirulinales</taxon>
        <taxon>Lusitaniellaceae</taxon>
        <taxon>Lusitaniella</taxon>
    </lineage>
</organism>
<dbReference type="GO" id="GO:0006508">
    <property type="term" value="P:proteolysis"/>
    <property type="evidence" value="ECO:0007669"/>
    <property type="project" value="UniProtKB-KW"/>
</dbReference>
<feature type="transmembrane region" description="Helical" evidence="7">
    <location>
        <begin position="30"/>
        <end position="49"/>
    </location>
</feature>
<dbReference type="EMBL" id="JADEWZ010000007">
    <property type="protein sequence ID" value="MBE9115513.1"/>
    <property type="molecule type" value="Genomic_DNA"/>
</dbReference>
<feature type="transmembrane region" description="Helical" evidence="7">
    <location>
        <begin position="6"/>
        <end position="23"/>
    </location>
</feature>
<dbReference type="SUPFAM" id="SSF144091">
    <property type="entry name" value="Rhomboid-like"/>
    <property type="match status" value="1"/>
</dbReference>
<feature type="transmembrane region" description="Helical" evidence="7">
    <location>
        <begin position="55"/>
        <end position="79"/>
    </location>
</feature>
<feature type="transmembrane region" description="Helical" evidence="7">
    <location>
        <begin position="442"/>
        <end position="463"/>
    </location>
</feature>
<keyword evidence="5 7" id="KW-1133">Transmembrane helix</keyword>
<dbReference type="Gene3D" id="1.20.1540.10">
    <property type="entry name" value="Rhomboid-like"/>
    <property type="match status" value="1"/>
</dbReference>
<evidence type="ECO:0000256" key="4">
    <source>
        <dbReference type="ARBA" id="ARBA00022801"/>
    </source>
</evidence>
<keyword evidence="9" id="KW-0645">Protease</keyword>
<evidence type="ECO:0000256" key="5">
    <source>
        <dbReference type="ARBA" id="ARBA00022989"/>
    </source>
</evidence>
<evidence type="ECO:0000256" key="7">
    <source>
        <dbReference type="SAM" id="Phobius"/>
    </source>
</evidence>
<dbReference type="AlphaFoldDB" id="A0A8J7ISY1"/>
<evidence type="ECO:0000256" key="1">
    <source>
        <dbReference type="ARBA" id="ARBA00004141"/>
    </source>
</evidence>
<keyword evidence="6 7" id="KW-0472">Membrane</keyword>
<evidence type="ECO:0000313" key="10">
    <source>
        <dbReference type="Proteomes" id="UP000654482"/>
    </source>
</evidence>
<evidence type="ECO:0000256" key="2">
    <source>
        <dbReference type="ARBA" id="ARBA00009045"/>
    </source>
</evidence>
<feature type="transmembrane region" description="Helical" evidence="7">
    <location>
        <begin position="475"/>
        <end position="492"/>
    </location>
</feature>
<evidence type="ECO:0000259" key="8">
    <source>
        <dbReference type="Pfam" id="PF01694"/>
    </source>
</evidence>
<dbReference type="InterPro" id="IPR022764">
    <property type="entry name" value="Peptidase_S54_rhomboid_dom"/>
</dbReference>
<dbReference type="RefSeq" id="WP_194028608.1">
    <property type="nucleotide sequence ID" value="NZ_JADEWZ010000007.1"/>
</dbReference>
<evidence type="ECO:0000256" key="6">
    <source>
        <dbReference type="ARBA" id="ARBA00023136"/>
    </source>
</evidence>
<dbReference type="InterPro" id="IPR035952">
    <property type="entry name" value="Rhomboid-like_sf"/>
</dbReference>
<feature type="transmembrane region" description="Helical" evidence="7">
    <location>
        <begin position="409"/>
        <end position="430"/>
    </location>
</feature>
<comment type="caution">
    <text evidence="9">The sequence shown here is derived from an EMBL/GenBank/DDBJ whole genome shotgun (WGS) entry which is preliminary data.</text>
</comment>
<dbReference type="PANTHER" id="PTHR43731">
    <property type="entry name" value="RHOMBOID PROTEASE"/>
    <property type="match status" value="1"/>
</dbReference>
<name>A0A8J7ISY1_9CYAN</name>
<comment type="similarity">
    <text evidence="2">Belongs to the peptidase S54 family.</text>
</comment>
<gene>
    <name evidence="9" type="ORF">IQ249_06325</name>
</gene>
<evidence type="ECO:0000313" key="9">
    <source>
        <dbReference type="EMBL" id="MBE9115513.1"/>
    </source>
</evidence>
<dbReference type="PANTHER" id="PTHR43731:SF14">
    <property type="entry name" value="PRESENILIN-ASSOCIATED RHOMBOID-LIKE PROTEIN, MITOCHONDRIAL"/>
    <property type="match status" value="1"/>
</dbReference>
<dbReference type="Proteomes" id="UP000654482">
    <property type="component" value="Unassembled WGS sequence"/>
</dbReference>
<feature type="domain" description="Peptidase S54 rhomboid" evidence="8">
    <location>
        <begin position="371"/>
        <end position="516"/>
    </location>
</feature>
<sequence>MNLDTFLIWTVCLSCVSIFLRATPSPSYRGWTLVSGGILAIVALLVYFVPEWAAIVGGGLWGILVLVPLIGFAQVNRLINQQQYAKASRISAYLRWLHPADGWLEHPPILRALERAWQGHREEAWQYLQHYNAETKPIGRHAIAIFYAMDARWQDLQDWIEESIPQRVLKQELNLLLYYLRSLGETGQINELLHRIQQYERILDKGDRSNSLHLVRMFAFAFCGQVDEVVRLFKRALSSYDRAYQDFWCLTALMAAGQERTARQKLIKLAQENNGLLESAISWRLAHPPPFAARILNNASQTFLFQMRDTWGQDIRYGRVFSLKPQKARITYSLIGINLIFFALEIYLGGSENLEILYSLGALIPEAAWDGEWWRFILANFLHFGYIHLIANMFALYLFGPFVELNLGIWRYLCVYGISGIGTMVGFAFWVERFGDPDTILVGASAAIMGAIGATAAILLRGWRLDRSRMALKRLRLILLIILSQTAFDFVIPQVSFFAHTSGLVLGFGVGWAVSYSNSH</sequence>
<protein>
    <submittedName>
        <fullName evidence="9">Rhomboid family intramembrane serine protease</fullName>
    </submittedName>
</protein>
<evidence type="ECO:0000256" key="3">
    <source>
        <dbReference type="ARBA" id="ARBA00022692"/>
    </source>
</evidence>
<feature type="transmembrane region" description="Helical" evidence="7">
    <location>
        <begin position="373"/>
        <end position="397"/>
    </location>
</feature>
<proteinExistence type="inferred from homology"/>
<feature type="transmembrane region" description="Helical" evidence="7">
    <location>
        <begin position="330"/>
        <end position="350"/>
    </location>
</feature>